<name>K6Z2M2_9ALTE</name>
<accession>K6Z2M2</accession>
<dbReference type="Proteomes" id="UP000006263">
    <property type="component" value="Unassembled WGS sequence"/>
</dbReference>
<gene>
    <name evidence="1" type="ORF">GMES_0939</name>
</gene>
<evidence type="ECO:0000313" key="1">
    <source>
        <dbReference type="EMBL" id="GAC23238.1"/>
    </source>
</evidence>
<evidence type="ECO:0000313" key="2">
    <source>
        <dbReference type="Proteomes" id="UP000006263"/>
    </source>
</evidence>
<dbReference type="EMBL" id="BAEP01000018">
    <property type="protein sequence ID" value="GAC23238.1"/>
    <property type="molecule type" value="Genomic_DNA"/>
</dbReference>
<dbReference type="AlphaFoldDB" id="K6Z2M2"/>
<protein>
    <submittedName>
        <fullName evidence="1">Uncharacterized protein</fullName>
    </submittedName>
</protein>
<organism evidence="1 2">
    <name type="scientific">Paraglaciecola mesophila KMM 241</name>
    <dbReference type="NCBI Taxonomy" id="1128912"/>
    <lineage>
        <taxon>Bacteria</taxon>
        <taxon>Pseudomonadati</taxon>
        <taxon>Pseudomonadota</taxon>
        <taxon>Gammaproteobacteria</taxon>
        <taxon>Alteromonadales</taxon>
        <taxon>Alteromonadaceae</taxon>
        <taxon>Paraglaciecola</taxon>
    </lineage>
</organism>
<reference evidence="1 2" key="1">
    <citation type="journal article" date="2017" name="Antonie Van Leeuwenhoek">
        <title>Rhizobium rhizosphaerae sp. nov., a novel species isolated from rice rhizosphere.</title>
        <authorList>
            <person name="Zhao J.J."/>
            <person name="Zhang J."/>
            <person name="Zhang R.J."/>
            <person name="Zhang C.W."/>
            <person name="Yin H.Q."/>
            <person name="Zhang X.X."/>
        </authorList>
    </citation>
    <scope>NUCLEOTIDE SEQUENCE [LARGE SCALE GENOMIC DNA]</scope>
    <source>
        <strain evidence="1 2">KMM 241</strain>
    </source>
</reference>
<sequence length="42" mass="4783">MSDSNKVEQSTNKAQQKSTNSMLKTVVCAFFQQTIRQSFANR</sequence>
<proteinExistence type="predicted"/>
<comment type="caution">
    <text evidence="1">The sequence shown here is derived from an EMBL/GenBank/DDBJ whole genome shotgun (WGS) entry which is preliminary data.</text>
</comment>